<dbReference type="EMBL" id="LVYD01000068">
    <property type="protein sequence ID" value="OQP60045.1"/>
    <property type="molecule type" value="Genomic_DNA"/>
</dbReference>
<dbReference type="SUPFAM" id="SSF54909">
    <property type="entry name" value="Dimeric alpha+beta barrel"/>
    <property type="match status" value="1"/>
</dbReference>
<proteinExistence type="predicted"/>
<evidence type="ECO:0000313" key="2">
    <source>
        <dbReference type="EMBL" id="OQP60045.1"/>
    </source>
</evidence>
<dbReference type="STRING" id="1703345.A3860_35330"/>
<reference evidence="2 3" key="1">
    <citation type="submission" date="2016-03" db="EMBL/GenBank/DDBJ databases">
        <title>Niastella vici sp. nov., isolated from farmland soil.</title>
        <authorList>
            <person name="Chen L."/>
            <person name="Wang D."/>
            <person name="Yang S."/>
            <person name="Wang G."/>
        </authorList>
    </citation>
    <scope>NUCLEOTIDE SEQUENCE [LARGE SCALE GENOMIC DNA]</scope>
    <source>
        <strain evidence="2 3">DJ57</strain>
    </source>
</reference>
<evidence type="ECO:0000259" key="1">
    <source>
        <dbReference type="Pfam" id="PF02426"/>
    </source>
</evidence>
<comment type="caution">
    <text evidence="2">The sequence shown here is derived from an EMBL/GenBank/DDBJ whole genome shotgun (WGS) entry which is preliminary data.</text>
</comment>
<protein>
    <recommendedName>
        <fullName evidence="1">Muconolactone isomerase domain-containing protein</fullName>
    </recommendedName>
</protein>
<dbReference type="Pfam" id="PF02426">
    <property type="entry name" value="MIase"/>
    <property type="match status" value="1"/>
</dbReference>
<accession>A0A1V9FNW7</accession>
<keyword evidence="3" id="KW-1185">Reference proteome</keyword>
<gene>
    <name evidence="2" type="ORF">A3860_35330</name>
</gene>
<dbReference type="Proteomes" id="UP000192796">
    <property type="component" value="Unassembled WGS sequence"/>
</dbReference>
<dbReference type="Gene3D" id="3.30.70.1060">
    <property type="entry name" value="Dimeric alpha+beta barrel"/>
    <property type="match status" value="1"/>
</dbReference>
<name>A0A1V9FNW7_9BACT</name>
<dbReference type="InterPro" id="IPR026029">
    <property type="entry name" value="MLI_dom"/>
</dbReference>
<dbReference type="InterPro" id="IPR011008">
    <property type="entry name" value="Dimeric_a/b-barrel"/>
</dbReference>
<feature type="domain" description="Muconolactone isomerase" evidence="1">
    <location>
        <begin position="16"/>
        <end position="79"/>
    </location>
</feature>
<dbReference type="OrthoDB" id="963137at2"/>
<dbReference type="RefSeq" id="WP_081153811.1">
    <property type="nucleotide sequence ID" value="NZ_LVYD01000068.1"/>
</dbReference>
<evidence type="ECO:0000313" key="3">
    <source>
        <dbReference type="Proteomes" id="UP000192796"/>
    </source>
</evidence>
<dbReference type="AlphaFoldDB" id="A0A1V9FNW7"/>
<sequence length="87" mass="10253">MKRVQVNIINYLNKITNLQELMPKEFAVVGQWKEQGILEHLYVKDDNTGAFLVFKDTDEARVKELISTLPMFKYFDNVVYSSTEMQF</sequence>
<organism evidence="2 3">
    <name type="scientific">Niastella vici</name>
    <dbReference type="NCBI Taxonomy" id="1703345"/>
    <lineage>
        <taxon>Bacteria</taxon>
        <taxon>Pseudomonadati</taxon>
        <taxon>Bacteroidota</taxon>
        <taxon>Chitinophagia</taxon>
        <taxon>Chitinophagales</taxon>
        <taxon>Chitinophagaceae</taxon>
        <taxon>Niastella</taxon>
    </lineage>
</organism>